<feature type="chain" id="PRO_5037253173" description="Type IV secretion protein Rhs" evidence="1">
    <location>
        <begin position="19"/>
        <end position="330"/>
    </location>
</feature>
<sequence length="330" mass="36275">MKRTMMLSVAVTTLLATAQTPVIDMFGKYAMPTPVLSLDDFGLKGDVKQVVEKVYGDDGNRKTYTFANRMLVESSDETKTPWNDGSVIDRVTYLIGNGNRCDTIIDYNYSVGNDLFGNRETSESYTLNVLSYNDKGQISAIREIPANYINGALVPKGSTDDMACGMYVPHGSTAPRQNTRQIAAEYFYGTNGALSEIYDGRSRAVDGRGAYYFANGRLKSIDTKKTVVRSLNEAVLAYDAAGRLVKAVEVVGGTDVSYKQTTTIVYNTKGLPAKITVKIPAYDSPEGWQAASTTVTTITYAYDTVGNWIKRTETQGRGKNVIIRDITYQE</sequence>
<protein>
    <recommendedName>
        <fullName evidence="4">Type IV secretion protein Rhs</fullName>
    </recommendedName>
</protein>
<dbReference type="Gene3D" id="2.180.10.10">
    <property type="entry name" value="RHS repeat-associated core"/>
    <property type="match status" value="1"/>
</dbReference>
<evidence type="ECO:0000313" key="3">
    <source>
        <dbReference type="Proteomes" id="UP000711407"/>
    </source>
</evidence>
<comment type="caution">
    <text evidence="2">The sequence shown here is derived from an EMBL/GenBank/DDBJ whole genome shotgun (WGS) entry which is preliminary data.</text>
</comment>
<dbReference type="AlphaFoldDB" id="A0A921E8Z0"/>
<dbReference type="Proteomes" id="UP000711407">
    <property type="component" value="Unassembled WGS sequence"/>
</dbReference>
<evidence type="ECO:0008006" key="4">
    <source>
        <dbReference type="Google" id="ProtNLM"/>
    </source>
</evidence>
<evidence type="ECO:0000313" key="2">
    <source>
        <dbReference type="EMBL" id="HJE38946.1"/>
    </source>
</evidence>
<proteinExistence type="predicted"/>
<organism evidence="2 3">
    <name type="scientific">Candidatus Amulumruptor caecigallinarius</name>
    <dbReference type="NCBI Taxonomy" id="2109911"/>
    <lineage>
        <taxon>Bacteria</taxon>
        <taxon>Pseudomonadati</taxon>
        <taxon>Bacteroidota</taxon>
        <taxon>Bacteroidia</taxon>
        <taxon>Bacteroidales</taxon>
        <taxon>Muribaculaceae</taxon>
        <taxon>Candidatus Amulumruptor</taxon>
    </lineage>
</organism>
<feature type="signal peptide" evidence="1">
    <location>
        <begin position="1"/>
        <end position="18"/>
    </location>
</feature>
<accession>A0A921E8Z0</accession>
<name>A0A921E8Z0_9BACT</name>
<evidence type="ECO:0000256" key="1">
    <source>
        <dbReference type="SAM" id="SignalP"/>
    </source>
</evidence>
<keyword evidence="1" id="KW-0732">Signal</keyword>
<reference evidence="2" key="1">
    <citation type="journal article" date="2021" name="PeerJ">
        <title>Extensive microbial diversity within the chicken gut microbiome revealed by metagenomics and culture.</title>
        <authorList>
            <person name="Gilroy R."/>
            <person name="Ravi A."/>
            <person name="Getino M."/>
            <person name="Pursley I."/>
            <person name="Horton D.L."/>
            <person name="Alikhan N.F."/>
            <person name="Baker D."/>
            <person name="Gharbi K."/>
            <person name="Hall N."/>
            <person name="Watson M."/>
            <person name="Adriaenssens E.M."/>
            <person name="Foster-Nyarko E."/>
            <person name="Jarju S."/>
            <person name="Secka A."/>
            <person name="Antonio M."/>
            <person name="Oren A."/>
            <person name="Chaudhuri R.R."/>
            <person name="La Ragione R."/>
            <person name="Hildebrand F."/>
            <person name="Pallen M.J."/>
        </authorList>
    </citation>
    <scope>NUCLEOTIDE SEQUENCE</scope>
    <source>
        <strain evidence="2">4100</strain>
    </source>
</reference>
<dbReference type="EMBL" id="DYXT01000025">
    <property type="protein sequence ID" value="HJE38946.1"/>
    <property type="molecule type" value="Genomic_DNA"/>
</dbReference>
<gene>
    <name evidence="2" type="ORF">K8V47_04210</name>
</gene>
<reference evidence="2" key="2">
    <citation type="submission" date="2021-09" db="EMBL/GenBank/DDBJ databases">
        <authorList>
            <person name="Gilroy R."/>
        </authorList>
    </citation>
    <scope>NUCLEOTIDE SEQUENCE</scope>
    <source>
        <strain evidence="2">4100</strain>
    </source>
</reference>